<feature type="chain" id="PRO_5028946326" description="Lipoprotein SmpA/OmlA domain-containing protein" evidence="1">
    <location>
        <begin position="33"/>
        <end position="134"/>
    </location>
</feature>
<evidence type="ECO:0000256" key="1">
    <source>
        <dbReference type="SAM" id="SignalP"/>
    </source>
</evidence>
<sequence>MSRSSSIPSILPRIKRFTAALLLAASVAGISACDQRQPFDSQVWARPYSFDTSQRAAMLDDLLARHSLTGLSRDETLALLGPPDHYGDPQRHELEYRVDMDFDTIDPVYTKSLRITLDDTDTVAHWRVVEWRKR</sequence>
<dbReference type="AlphaFoldDB" id="A0A6S7AJ96"/>
<protein>
    <recommendedName>
        <fullName evidence="4">Lipoprotein SmpA/OmlA domain-containing protein</fullName>
    </recommendedName>
</protein>
<proteinExistence type="predicted"/>
<evidence type="ECO:0000313" key="2">
    <source>
        <dbReference type="EMBL" id="CAB3734985.1"/>
    </source>
</evidence>
<reference evidence="2 3" key="1">
    <citation type="submission" date="2020-04" db="EMBL/GenBank/DDBJ databases">
        <authorList>
            <person name="De Canck E."/>
        </authorList>
    </citation>
    <scope>NUCLEOTIDE SEQUENCE [LARGE SCALE GENOMIC DNA]</scope>
    <source>
        <strain evidence="2 3">LMG 3458</strain>
    </source>
</reference>
<name>A0A6S7AJ96_9BURK</name>
<dbReference type="RefSeq" id="WP_175190719.1">
    <property type="nucleotide sequence ID" value="NZ_CADIJO010000025.1"/>
</dbReference>
<gene>
    <name evidence="2" type="ORF">LMG3458_05199</name>
</gene>
<dbReference type="EMBL" id="CADIJO010000025">
    <property type="protein sequence ID" value="CAB3734985.1"/>
    <property type="molecule type" value="Genomic_DNA"/>
</dbReference>
<feature type="signal peptide" evidence="1">
    <location>
        <begin position="1"/>
        <end position="32"/>
    </location>
</feature>
<accession>A0A6S7AJ96</accession>
<evidence type="ECO:0008006" key="4">
    <source>
        <dbReference type="Google" id="ProtNLM"/>
    </source>
</evidence>
<evidence type="ECO:0000313" key="3">
    <source>
        <dbReference type="Proteomes" id="UP000494111"/>
    </source>
</evidence>
<organism evidence="2 3">
    <name type="scientific">Achromobacter deleyi</name>
    <dbReference type="NCBI Taxonomy" id="1353891"/>
    <lineage>
        <taxon>Bacteria</taxon>
        <taxon>Pseudomonadati</taxon>
        <taxon>Pseudomonadota</taxon>
        <taxon>Betaproteobacteria</taxon>
        <taxon>Burkholderiales</taxon>
        <taxon>Alcaligenaceae</taxon>
        <taxon>Achromobacter</taxon>
    </lineage>
</organism>
<dbReference type="PROSITE" id="PS51257">
    <property type="entry name" value="PROKAR_LIPOPROTEIN"/>
    <property type="match status" value="1"/>
</dbReference>
<dbReference type="Proteomes" id="UP000494111">
    <property type="component" value="Unassembled WGS sequence"/>
</dbReference>
<keyword evidence="1" id="KW-0732">Signal</keyword>